<dbReference type="EMBL" id="JAUSUU010000014">
    <property type="protein sequence ID" value="MDQ0337123.1"/>
    <property type="molecule type" value="Genomic_DNA"/>
</dbReference>
<dbReference type="Pfam" id="PF05656">
    <property type="entry name" value="DUF805"/>
    <property type="match status" value="1"/>
</dbReference>
<feature type="transmembrane region" description="Helical" evidence="1">
    <location>
        <begin position="23"/>
        <end position="42"/>
    </location>
</feature>
<keyword evidence="5" id="KW-1185">Reference proteome</keyword>
<protein>
    <submittedName>
        <fullName evidence="2">Uncharacterized membrane protein YhaH (DUF805 family)</fullName>
    </submittedName>
</protein>
<evidence type="ECO:0000313" key="4">
    <source>
        <dbReference type="Proteomes" id="UP001138672"/>
    </source>
</evidence>
<dbReference type="PANTHER" id="PTHR34980">
    <property type="entry name" value="INNER MEMBRANE PROTEIN-RELATED-RELATED"/>
    <property type="match status" value="1"/>
</dbReference>
<gene>
    <name evidence="2" type="ORF">J2Z56_003614</name>
    <name evidence="3" type="ORF">J2Z57_003585</name>
</gene>
<dbReference type="PANTHER" id="PTHR34980:SF2">
    <property type="entry name" value="INNER MEMBRANE PROTEIN YHAH-RELATED"/>
    <property type="match status" value="1"/>
</dbReference>
<reference evidence="2" key="1">
    <citation type="submission" date="2021-03" db="EMBL/GenBank/DDBJ databases">
        <title>Genomic Encyclopedia of Type Strains, Phase IV (KMG-IV): sequencing the most valuable type-strain genomes for metagenomic binning, comparative biology and taxonomic classification.</title>
        <authorList>
            <person name="Goeker M."/>
        </authorList>
    </citation>
    <scope>NUCLEOTIDE SEQUENCE</scope>
    <source>
        <strain evidence="2">DSM 15523</strain>
        <strain evidence="3 5">DSM 16476</strain>
    </source>
</reference>
<evidence type="ECO:0000256" key="1">
    <source>
        <dbReference type="SAM" id="Phobius"/>
    </source>
</evidence>
<dbReference type="EMBL" id="JAGGJQ010000013">
    <property type="protein sequence ID" value="MBP1841676.1"/>
    <property type="molecule type" value="Genomic_DNA"/>
</dbReference>
<keyword evidence="1" id="KW-0812">Transmembrane</keyword>
<keyword evidence="1" id="KW-1133">Transmembrane helix</keyword>
<organism evidence="2 4">
    <name type="scientific">Formosa algae</name>
    <dbReference type="NCBI Taxonomy" id="225843"/>
    <lineage>
        <taxon>Bacteria</taxon>
        <taxon>Pseudomonadati</taxon>
        <taxon>Bacteroidota</taxon>
        <taxon>Flavobacteriia</taxon>
        <taxon>Flavobacteriales</taxon>
        <taxon>Flavobacteriaceae</taxon>
        <taxon>Formosa</taxon>
    </lineage>
</organism>
<accession>A0A9X0YN88</accession>
<dbReference type="GO" id="GO:0005886">
    <property type="term" value="C:plasma membrane"/>
    <property type="evidence" value="ECO:0007669"/>
    <property type="project" value="TreeGrafter"/>
</dbReference>
<dbReference type="Proteomes" id="UP001231587">
    <property type="component" value="Unassembled WGS sequence"/>
</dbReference>
<name>A0A9X0YN88_9FLAO</name>
<dbReference type="Proteomes" id="UP001138672">
    <property type="component" value="Unassembled WGS sequence"/>
</dbReference>
<dbReference type="InterPro" id="IPR008523">
    <property type="entry name" value="DUF805"/>
</dbReference>
<sequence>MNWYLKVLKQYADFKGRARRKEYWMFFLFNIIISYALLFLGILLESGLLSTLSTIYSLAVFLPGLAVGVRRVHDVGKSGWYLLIPFYNIYLVCSDSEPGTNNWGDNPKGIGNDSVIDAIGTE</sequence>
<proteinExistence type="predicted"/>
<dbReference type="RefSeq" id="WP_057781462.1">
    <property type="nucleotide sequence ID" value="NZ_JAGGJQ010000013.1"/>
</dbReference>
<dbReference type="OrthoDB" id="9812349at2"/>
<keyword evidence="1" id="KW-0472">Membrane</keyword>
<evidence type="ECO:0000313" key="5">
    <source>
        <dbReference type="Proteomes" id="UP001231587"/>
    </source>
</evidence>
<feature type="transmembrane region" description="Helical" evidence="1">
    <location>
        <begin position="48"/>
        <end position="69"/>
    </location>
</feature>
<evidence type="ECO:0000313" key="3">
    <source>
        <dbReference type="EMBL" id="MDQ0337123.1"/>
    </source>
</evidence>
<comment type="caution">
    <text evidence="2">The sequence shown here is derived from an EMBL/GenBank/DDBJ whole genome shotgun (WGS) entry which is preliminary data.</text>
</comment>
<dbReference type="AlphaFoldDB" id="A0A9X0YN88"/>
<evidence type="ECO:0000313" key="2">
    <source>
        <dbReference type="EMBL" id="MBP1841676.1"/>
    </source>
</evidence>